<name>A0ABS8PBN6_9PSEU</name>
<dbReference type="RefSeq" id="WP_230736493.1">
    <property type="nucleotide sequence ID" value="NZ_JAJNDB010000004.1"/>
</dbReference>
<dbReference type="PROSITE" id="PS00105">
    <property type="entry name" value="AA_TRANSFER_CLASS_1"/>
    <property type="match status" value="1"/>
</dbReference>
<evidence type="ECO:0000313" key="8">
    <source>
        <dbReference type="EMBL" id="MCD2195403.1"/>
    </source>
</evidence>
<dbReference type="EC" id="2.6.1.-" evidence="6"/>
<dbReference type="InterPro" id="IPR015424">
    <property type="entry name" value="PyrdxlP-dep_Trfase"/>
</dbReference>
<feature type="domain" description="Aminotransferase class I/classII large" evidence="7">
    <location>
        <begin position="37"/>
        <end position="386"/>
    </location>
</feature>
<evidence type="ECO:0000259" key="7">
    <source>
        <dbReference type="Pfam" id="PF00155"/>
    </source>
</evidence>
<dbReference type="SUPFAM" id="SSF53383">
    <property type="entry name" value="PLP-dependent transferases"/>
    <property type="match status" value="1"/>
</dbReference>
<dbReference type="InterPro" id="IPR004838">
    <property type="entry name" value="NHTrfase_class1_PyrdxlP-BS"/>
</dbReference>
<accession>A0ABS8PBN6</accession>
<dbReference type="Pfam" id="PF00155">
    <property type="entry name" value="Aminotran_1_2"/>
    <property type="match status" value="1"/>
</dbReference>
<dbReference type="Gene3D" id="3.40.640.10">
    <property type="entry name" value="Type I PLP-dependent aspartate aminotransferase-like (Major domain)"/>
    <property type="match status" value="1"/>
</dbReference>
<dbReference type="EMBL" id="JAJNDB010000004">
    <property type="protein sequence ID" value="MCD2195403.1"/>
    <property type="molecule type" value="Genomic_DNA"/>
</dbReference>
<evidence type="ECO:0000313" key="9">
    <source>
        <dbReference type="Proteomes" id="UP001199469"/>
    </source>
</evidence>
<comment type="similarity">
    <text evidence="2 6">Belongs to the class-I pyridoxal-phosphate-dependent aminotransferase family.</text>
</comment>
<evidence type="ECO:0000256" key="1">
    <source>
        <dbReference type="ARBA" id="ARBA00001933"/>
    </source>
</evidence>
<dbReference type="CDD" id="cd00609">
    <property type="entry name" value="AAT_like"/>
    <property type="match status" value="1"/>
</dbReference>
<dbReference type="PRINTS" id="PR00753">
    <property type="entry name" value="ACCSYNTHASE"/>
</dbReference>
<dbReference type="PANTHER" id="PTHR46383:SF1">
    <property type="entry name" value="ASPARTATE AMINOTRANSFERASE"/>
    <property type="match status" value="1"/>
</dbReference>
<comment type="caution">
    <text evidence="8">The sequence shown here is derived from an EMBL/GenBank/DDBJ whole genome shotgun (WGS) entry which is preliminary data.</text>
</comment>
<dbReference type="PANTHER" id="PTHR46383">
    <property type="entry name" value="ASPARTATE AMINOTRANSFERASE"/>
    <property type="match status" value="1"/>
</dbReference>
<dbReference type="InterPro" id="IPR004839">
    <property type="entry name" value="Aminotransferase_I/II_large"/>
</dbReference>
<dbReference type="NCBIfam" id="NF005732">
    <property type="entry name" value="PRK07550.1"/>
    <property type="match status" value="1"/>
</dbReference>
<evidence type="ECO:0000256" key="2">
    <source>
        <dbReference type="ARBA" id="ARBA00007441"/>
    </source>
</evidence>
<keyword evidence="9" id="KW-1185">Reference proteome</keyword>
<keyword evidence="4 6" id="KW-0808">Transferase</keyword>
<evidence type="ECO:0000256" key="3">
    <source>
        <dbReference type="ARBA" id="ARBA00022576"/>
    </source>
</evidence>
<gene>
    <name evidence="8" type="ORF">LQ327_18700</name>
</gene>
<evidence type="ECO:0000256" key="5">
    <source>
        <dbReference type="ARBA" id="ARBA00022898"/>
    </source>
</evidence>
<sequence>MSEALLVRFAARVAAGIDSPVGAAYARLPTRAGRGPLLDLAQAAPAYPPAPEVVEHVTAVAHDPRGAAYAAQAGLGHLREAFAADLVEDYGGGRLESDDVVVTAGCNQAFCLVAATLTEPGDEVVTPRPVYFNHEMWLRMHGVVPVIAEPGPDLVLRAADVEPLITDRTRAVVVVTPGNPTGVVVPPDELAALAALARRHDLALVLDETYRSFRDDPAPPHRLFADPDWRDTVVSLHSFSKDLALPGYRVGAVVGAPELRRDVMKLLDCVAIGAPRIGQEAAWAGLTKARDWRAERAAEVAGRRAAFTTTLAERPGGVEVLTCGGFFAWVRHPFDRPTPDVVADLLTEQDVLVMPGTDFQSRDDGTMRVSVGNLGLEALDDLAERLTTFGSGR</sequence>
<dbReference type="InterPro" id="IPR015421">
    <property type="entry name" value="PyrdxlP-dep_Trfase_major"/>
</dbReference>
<evidence type="ECO:0000256" key="4">
    <source>
        <dbReference type="ARBA" id="ARBA00022679"/>
    </source>
</evidence>
<comment type="cofactor">
    <cofactor evidence="1 6">
        <name>pyridoxal 5'-phosphate</name>
        <dbReference type="ChEBI" id="CHEBI:597326"/>
    </cofactor>
</comment>
<dbReference type="Proteomes" id="UP001199469">
    <property type="component" value="Unassembled WGS sequence"/>
</dbReference>
<evidence type="ECO:0000256" key="6">
    <source>
        <dbReference type="RuleBase" id="RU000481"/>
    </source>
</evidence>
<organism evidence="8 9">
    <name type="scientific">Actinomycetospora endophytica</name>
    <dbReference type="NCBI Taxonomy" id="2291215"/>
    <lineage>
        <taxon>Bacteria</taxon>
        <taxon>Bacillati</taxon>
        <taxon>Actinomycetota</taxon>
        <taxon>Actinomycetes</taxon>
        <taxon>Pseudonocardiales</taxon>
        <taxon>Pseudonocardiaceae</taxon>
        <taxon>Actinomycetospora</taxon>
    </lineage>
</organism>
<proteinExistence type="inferred from homology"/>
<keyword evidence="5" id="KW-0663">Pyridoxal phosphate</keyword>
<dbReference type="InterPro" id="IPR050596">
    <property type="entry name" value="AspAT/PAT-like"/>
</dbReference>
<protein>
    <recommendedName>
        <fullName evidence="6">Aminotransferase</fullName>
        <ecNumber evidence="6">2.6.1.-</ecNumber>
    </recommendedName>
</protein>
<dbReference type="GO" id="GO:0008483">
    <property type="term" value="F:transaminase activity"/>
    <property type="evidence" value="ECO:0007669"/>
    <property type="project" value="UniProtKB-KW"/>
</dbReference>
<reference evidence="8 9" key="1">
    <citation type="submission" date="2021-11" db="EMBL/GenBank/DDBJ databases">
        <title>Draft genome sequence of Actinomycetospora sp. SF1 isolated from the rhizosphere soil.</title>
        <authorList>
            <person name="Duangmal K."/>
            <person name="Chantavorakit T."/>
        </authorList>
    </citation>
    <scope>NUCLEOTIDE SEQUENCE [LARGE SCALE GENOMIC DNA]</scope>
    <source>
        <strain evidence="8 9">TBRC 5722</strain>
    </source>
</reference>
<keyword evidence="3 6" id="KW-0032">Aminotransferase</keyword>